<accession>A0A0F3L084</accession>
<keyword evidence="3" id="KW-1185">Reference proteome</keyword>
<gene>
    <name evidence="2" type="ORF">VI08_01770</name>
</gene>
<evidence type="ECO:0000256" key="1">
    <source>
        <dbReference type="SAM" id="SignalP"/>
    </source>
</evidence>
<dbReference type="EMBL" id="JZRB01000003">
    <property type="protein sequence ID" value="KJV36950.1"/>
    <property type="molecule type" value="Genomic_DNA"/>
</dbReference>
<reference evidence="2 3" key="1">
    <citation type="submission" date="2015-03" db="EMBL/GenBank/DDBJ databases">
        <title>Draft genome sequence of Luteibacter yeojuensis strain SU11.</title>
        <authorList>
            <person name="Sulaiman J."/>
            <person name="Priya K."/>
            <person name="Chan K.-G."/>
        </authorList>
    </citation>
    <scope>NUCLEOTIDE SEQUENCE [LARGE SCALE GENOMIC DNA]</scope>
    <source>
        <strain evidence="2 3">SU11</strain>
    </source>
</reference>
<protein>
    <submittedName>
        <fullName evidence="2">Uncharacterized protein</fullName>
    </submittedName>
</protein>
<dbReference type="RefSeq" id="WP_045827823.1">
    <property type="nucleotide sequence ID" value="NZ_JZRB01000003.1"/>
</dbReference>
<feature type="signal peptide" evidence="1">
    <location>
        <begin position="1"/>
        <end position="18"/>
    </location>
</feature>
<dbReference type="AlphaFoldDB" id="A0A0F3L084"/>
<keyword evidence="1" id="KW-0732">Signal</keyword>
<feature type="chain" id="PRO_5002463441" evidence="1">
    <location>
        <begin position="19"/>
        <end position="164"/>
    </location>
</feature>
<comment type="caution">
    <text evidence="2">The sequence shown here is derived from an EMBL/GenBank/DDBJ whole genome shotgun (WGS) entry which is preliminary data.</text>
</comment>
<evidence type="ECO:0000313" key="3">
    <source>
        <dbReference type="Proteomes" id="UP000033651"/>
    </source>
</evidence>
<name>A0A0F3L084_9GAMM</name>
<dbReference type="OrthoDB" id="5959619at2"/>
<sequence length="164" mass="17852">MKRLAAALLGICSLGAHAHGTTIYPQVTSFQSRERITHLIPEGANAARELDLTVGLFDQDGNVVIQPGTFVEVTAVEFGDGEQRYPVGSISGVTDANGQFTGRLALSACRTPKVMGPVRVHRTSSKPEYWDVTYVRALLKTDGGNEHQPSFVHICKETYRGNRP</sequence>
<proteinExistence type="predicted"/>
<evidence type="ECO:0000313" key="2">
    <source>
        <dbReference type="EMBL" id="KJV36950.1"/>
    </source>
</evidence>
<dbReference type="PATRIC" id="fig|345309.4.peg.2221"/>
<organism evidence="2 3">
    <name type="scientific">Luteibacter yeojuensis</name>
    <dbReference type="NCBI Taxonomy" id="345309"/>
    <lineage>
        <taxon>Bacteria</taxon>
        <taxon>Pseudomonadati</taxon>
        <taxon>Pseudomonadota</taxon>
        <taxon>Gammaproteobacteria</taxon>
        <taxon>Lysobacterales</taxon>
        <taxon>Rhodanobacteraceae</taxon>
        <taxon>Luteibacter</taxon>
    </lineage>
</organism>
<dbReference type="Proteomes" id="UP000033651">
    <property type="component" value="Unassembled WGS sequence"/>
</dbReference>